<protein>
    <submittedName>
        <fullName evidence="1">Uncharacterized protein</fullName>
    </submittedName>
</protein>
<dbReference type="EMBL" id="UZAU01000073">
    <property type="status" value="NOT_ANNOTATED_CDS"/>
    <property type="molecule type" value="Genomic_DNA"/>
</dbReference>
<organism evidence="1 2">
    <name type="scientific">Cannabis sativa</name>
    <name type="common">Hemp</name>
    <name type="synonym">Marijuana</name>
    <dbReference type="NCBI Taxonomy" id="3483"/>
    <lineage>
        <taxon>Eukaryota</taxon>
        <taxon>Viridiplantae</taxon>
        <taxon>Streptophyta</taxon>
        <taxon>Embryophyta</taxon>
        <taxon>Tracheophyta</taxon>
        <taxon>Spermatophyta</taxon>
        <taxon>Magnoliopsida</taxon>
        <taxon>eudicotyledons</taxon>
        <taxon>Gunneridae</taxon>
        <taxon>Pentapetalae</taxon>
        <taxon>rosids</taxon>
        <taxon>fabids</taxon>
        <taxon>Rosales</taxon>
        <taxon>Cannabaceae</taxon>
        <taxon>Cannabis</taxon>
    </lineage>
</organism>
<evidence type="ECO:0000313" key="1">
    <source>
        <dbReference type="EnsemblPlants" id="cds.evm.model.01.2507"/>
    </source>
</evidence>
<name>A0A803NLF7_CANSA</name>
<keyword evidence="2" id="KW-1185">Reference proteome</keyword>
<dbReference type="EnsemblPlants" id="evm.model.01.2507">
    <property type="protein sequence ID" value="cds.evm.model.01.2507"/>
    <property type="gene ID" value="evm.TU.01.2507"/>
</dbReference>
<reference evidence="1" key="1">
    <citation type="submission" date="2018-11" db="EMBL/GenBank/DDBJ databases">
        <authorList>
            <person name="Grassa J C."/>
        </authorList>
    </citation>
    <scope>NUCLEOTIDE SEQUENCE [LARGE SCALE GENOMIC DNA]</scope>
</reference>
<dbReference type="Proteomes" id="UP000596661">
    <property type="component" value="Chromosome 1"/>
</dbReference>
<dbReference type="Gramene" id="evm.model.01.2507">
    <property type="protein sequence ID" value="cds.evm.model.01.2507"/>
    <property type="gene ID" value="evm.TU.01.2507"/>
</dbReference>
<dbReference type="AlphaFoldDB" id="A0A803NLF7"/>
<sequence length="116" mass="12634">MNTSYMVNPAARTSTLNLVAKVGQSDTNISYYAGETVPGIDEPAIGEPLVDLGEDLELARLREATCQASITEEPRAADCDVFARKDVNSRDGWMTRSTSFDLTRWSSITATEKSAI</sequence>
<proteinExistence type="predicted"/>
<reference evidence="1" key="2">
    <citation type="submission" date="2021-03" db="UniProtKB">
        <authorList>
            <consortium name="EnsemblPlants"/>
        </authorList>
    </citation>
    <scope>IDENTIFICATION</scope>
</reference>
<evidence type="ECO:0000313" key="2">
    <source>
        <dbReference type="Proteomes" id="UP000596661"/>
    </source>
</evidence>
<accession>A0A803NLF7</accession>